<dbReference type="EMBL" id="BLIY01000027">
    <property type="protein sequence ID" value="GFE55955.1"/>
    <property type="molecule type" value="Genomic_DNA"/>
</dbReference>
<evidence type="ECO:0000313" key="3">
    <source>
        <dbReference type="Proteomes" id="UP001057455"/>
    </source>
</evidence>
<keyword evidence="1" id="KW-1133">Transmembrane helix</keyword>
<proteinExistence type="predicted"/>
<sequence>MKVIKENNIYIKKELILNLFNKFVQQKGKYTKSKTLLINIGDKISYMSLLSTGFMSVLEYIIYKLNLPLIMITNKLDQSKYYFLVMSSIKYIKKFIFNPFLKSIRSKKKLPFIFNFIVEFNNILKENSSLVDHKENVLNIFEDTNAYIRTKKINSLTNSTMCSNFMYVNYKLKYVRRNLYNANIYTHTYVNTTTKEINKNKMYNKLNNKDKTYIFYSYIK</sequence>
<dbReference type="Proteomes" id="UP001057455">
    <property type="component" value="Unassembled WGS sequence"/>
</dbReference>
<comment type="caution">
    <text evidence="2">The sequence shown here is derived from an EMBL/GenBank/DDBJ whole genome shotgun (WGS) entry which is preliminary data.</text>
</comment>
<feature type="transmembrane region" description="Helical" evidence="1">
    <location>
        <begin position="44"/>
        <end position="62"/>
    </location>
</feature>
<protein>
    <submittedName>
        <fullName evidence="2">Permease, putative</fullName>
    </submittedName>
</protein>
<dbReference type="AlphaFoldDB" id="A0A9W5TE08"/>
<evidence type="ECO:0000256" key="1">
    <source>
        <dbReference type="SAM" id="Phobius"/>
    </source>
</evidence>
<organism evidence="2 3">
    <name type="scientific">Babesia ovis</name>
    <dbReference type="NCBI Taxonomy" id="5869"/>
    <lineage>
        <taxon>Eukaryota</taxon>
        <taxon>Sar</taxon>
        <taxon>Alveolata</taxon>
        <taxon>Apicomplexa</taxon>
        <taxon>Aconoidasida</taxon>
        <taxon>Piroplasmida</taxon>
        <taxon>Babesiidae</taxon>
        <taxon>Babesia</taxon>
    </lineage>
</organism>
<keyword evidence="2" id="KW-0934">Plastid</keyword>
<dbReference type="OrthoDB" id="10490414at2759"/>
<keyword evidence="3" id="KW-1185">Reference proteome</keyword>
<keyword evidence="1" id="KW-0812">Transmembrane</keyword>
<evidence type="ECO:0000313" key="2">
    <source>
        <dbReference type="EMBL" id="GFE55955.1"/>
    </source>
</evidence>
<geneLocation type="apicoplast" evidence="2"/>
<name>A0A9W5TE08_BABOV</name>
<keyword evidence="2" id="KW-0933">Apicoplast</keyword>
<gene>
    <name evidence="2" type="ORF">BaOVIS_035090</name>
</gene>
<keyword evidence="1" id="KW-0472">Membrane</keyword>
<accession>A0A9W5TE08</accession>
<reference evidence="2" key="1">
    <citation type="submission" date="2019-12" db="EMBL/GenBank/DDBJ databases">
        <title>Genome sequence of Babesia ovis.</title>
        <authorList>
            <person name="Yamagishi J."/>
            <person name="Sevinc F."/>
            <person name="Xuan X."/>
        </authorList>
    </citation>
    <scope>NUCLEOTIDE SEQUENCE</scope>
    <source>
        <strain evidence="2">Selcuk</strain>
    </source>
</reference>